<dbReference type="SUPFAM" id="SSF53335">
    <property type="entry name" value="S-adenosyl-L-methionine-dependent methyltransferases"/>
    <property type="match status" value="1"/>
</dbReference>
<name>A0A3S2VSU1_9PROT</name>
<dbReference type="GO" id="GO:0008168">
    <property type="term" value="F:methyltransferase activity"/>
    <property type="evidence" value="ECO:0007669"/>
    <property type="project" value="UniProtKB-KW"/>
</dbReference>
<dbReference type="Gene3D" id="3.40.50.150">
    <property type="entry name" value="Vaccinia Virus protein VP39"/>
    <property type="match status" value="1"/>
</dbReference>
<dbReference type="InterPro" id="IPR050723">
    <property type="entry name" value="CFA/CMAS"/>
</dbReference>
<protein>
    <submittedName>
        <fullName evidence="7">Class I SAM-dependent methyltransferase</fullName>
    </submittedName>
</protein>
<accession>A0A3S2VSU1</accession>
<evidence type="ECO:0000256" key="2">
    <source>
        <dbReference type="ARBA" id="ARBA00022603"/>
    </source>
</evidence>
<dbReference type="InterPro" id="IPR003333">
    <property type="entry name" value="CMAS"/>
</dbReference>
<keyword evidence="4" id="KW-0949">S-adenosyl-L-methionine</keyword>
<keyword evidence="3 7" id="KW-0808">Transferase</keyword>
<dbReference type="CDD" id="cd02440">
    <property type="entry name" value="AdoMet_MTases"/>
    <property type="match status" value="1"/>
</dbReference>
<dbReference type="OrthoDB" id="9782855at2"/>
<dbReference type="PANTHER" id="PTHR43667">
    <property type="entry name" value="CYCLOPROPANE-FATTY-ACYL-PHOSPHOLIPID SYNTHASE"/>
    <property type="match status" value="1"/>
</dbReference>
<keyword evidence="5" id="KW-0443">Lipid metabolism</keyword>
<reference evidence="8" key="1">
    <citation type="submission" date="2019-01" db="EMBL/GenBank/DDBJ databases">
        <title>Gri0909 isolated from a small marine red alga.</title>
        <authorList>
            <person name="Kim J."/>
            <person name="Jeong S.E."/>
            <person name="Jeon C.O."/>
        </authorList>
    </citation>
    <scope>NUCLEOTIDE SEQUENCE [LARGE SCALE GENOMIC DNA]</scope>
    <source>
        <strain evidence="8">Gri0909</strain>
    </source>
</reference>
<evidence type="ECO:0000256" key="5">
    <source>
        <dbReference type="ARBA" id="ARBA00023098"/>
    </source>
</evidence>
<dbReference type="InterPro" id="IPR029063">
    <property type="entry name" value="SAM-dependent_MTases_sf"/>
</dbReference>
<dbReference type="PIRSF" id="PIRSF003085">
    <property type="entry name" value="CMAS"/>
    <property type="match status" value="1"/>
</dbReference>
<evidence type="ECO:0000256" key="3">
    <source>
        <dbReference type="ARBA" id="ARBA00022679"/>
    </source>
</evidence>
<gene>
    <name evidence="7" type="ORF">EOI86_04100</name>
</gene>
<evidence type="ECO:0000256" key="1">
    <source>
        <dbReference type="ARBA" id="ARBA00010815"/>
    </source>
</evidence>
<organism evidence="7 8">
    <name type="scientific">Hwanghaeella grinnelliae</name>
    <dbReference type="NCBI Taxonomy" id="2500179"/>
    <lineage>
        <taxon>Bacteria</taxon>
        <taxon>Pseudomonadati</taxon>
        <taxon>Pseudomonadota</taxon>
        <taxon>Alphaproteobacteria</taxon>
        <taxon>Rhodospirillales</taxon>
        <taxon>Rhodospirillaceae</taxon>
        <taxon>Hwanghaeella</taxon>
    </lineage>
</organism>
<comment type="similarity">
    <text evidence="1">Belongs to the CFA/CMAS family.</text>
</comment>
<keyword evidence="2 7" id="KW-0489">Methyltransferase</keyword>
<dbReference type="GO" id="GO:0008610">
    <property type="term" value="P:lipid biosynthetic process"/>
    <property type="evidence" value="ECO:0007669"/>
    <property type="project" value="InterPro"/>
</dbReference>
<proteinExistence type="inferred from homology"/>
<dbReference type="EMBL" id="SADE01000001">
    <property type="protein sequence ID" value="RVU39743.1"/>
    <property type="molecule type" value="Genomic_DNA"/>
</dbReference>
<evidence type="ECO:0000313" key="7">
    <source>
        <dbReference type="EMBL" id="RVU39743.1"/>
    </source>
</evidence>
<dbReference type="Pfam" id="PF02353">
    <property type="entry name" value="CMAS"/>
    <property type="match status" value="1"/>
</dbReference>
<dbReference type="Proteomes" id="UP000287447">
    <property type="component" value="Unassembled WGS sequence"/>
</dbReference>
<sequence>MEGVDPVVVRFKRVPSMKSLLTSAHISICDSYVNGDMVIEEGTLRDFLFIVGKSAMLNDEGWLPDLNRSIHSLIASWQHYNPAHRSKANVAHHYDLSGELYDQFLDEHRQYSCAYFEGNETLEQAQEKKMHHIARKLLIKPGMRILDIGSGWGGLGLFLAKNYGAEVYGVTLSEEQHAWANDWADKEGLADKAKFHLQDYRAVDGKFDRIVSVGMFEHVGQFHFDEYFQKVRSLLADDGVGLIHTIGHMGPPEPISPWIRKYIFPGAYLPSLSQIGRAVERSRLWLADFENLRLHYAKTLAMWNERFQQNRDKVKDLYDEKFCRMWELYLVSCEMAFVCQAACVFQLQVSNKIDAVPITRRYLYSDT</sequence>
<dbReference type="AlphaFoldDB" id="A0A3S2VSU1"/>
<evidence type="ECO:0000256" key="6">
    <source>
        <dbReference type="PIRSR" id="PIRSR003085-1"/>
    </source>
</evidence>
<evidence type="ECO:0000256" key="4">
    <source>
        <dbReference type="ARBA" id="ARBA00022691"/>
    </source>
</evidence>
<dbReference type="PANTHER" id="PTHR43667:SF1">
    <property type="entry name" value="CYCLOPROPANE-FATTY-ACYL-PHOSPHOLIPID SYNTHASE"/>
    <property type="match status" value="1"/>
</dbReference>
<keyword evidence="8" id="KW-1185">Reference proteome</keyword>
<comment type="caution">
    <text evidence="7">The sequence shown here is derived from an EMBL/GenBank/DDBJ whole genome shotgun (WGS) entry which is preliminary data.</text>
</comment>
<feature type="active site" evidence="6">
    <location>
        <position position="333"/>
    </location>
</feature>
<evidence type="ECO:0000313" key="8">
    <source>
        <dbReference type="Proteomes" id="UP000287447"/>
    </source>
</evidence>
<dbReference type="GO" id="GO:0032259">
    <property type="term" value="P:methylation"/>
    <property type="evidence" value="ECO:0007669"/>
    <property type="project" value="UniProtKB-KW"/>
</dbReference>